<name>A0A7Y0M1F1_CELFI</name>
<dbReference type="Proteomes" id="UP000562124">
    <property type="component" value="Unassembled WGS sequence"/>
</dbReference>
<dbReference type="Gene3D" id="3.40.50.10350">
    <property type="entry name" value="Glycerate kinase, domain 1"/>
    <property type="match status" value="1"/>
</dbReference>
<dbReference type="PANTHER" id="PTHR21599:SF0">
    <property type="entry name" value="GLYCERATE KINASE"/>
    <property type="match status" value="1"/>
</dbReference>
<dbReference type="RefSeq" id="WP_169325674.1">
    <property type="nucleotide sequence ID" value="NZ_JABCJJ010000030.1"/>
</dbReference>
<evidence type="ECO:0000313" key="5">
    <source>
        <dbReference type="EMBL" id="NMR21298.1"/>
    </source>
</evidence>
<dbReference type="InterPro" id="IPR004381">
    <property type="entry name" value="Glycerate_kinase"/>
</dbReference>
<keyword evidence="6" id="KW-1185">Reference proteome</keyword>
<proteinExistence type="inferred from homology"/>
<dbReference type="GO" id="GO:0031388">
    <property type="term" value="P:organic acid phosphorylation"/>
    <property type="evidence" value="ECO:0007669"/>
    <property type="project" value="UniProtKB-UniRule"/>
</dbReference>
<dbReference type="PIRSF" id="PIRSF006078">
    <property type="entry name" value="GlxK"/>
    <property type="match status" value="1"/>
</dbReference>
<evidence type="ECO:0000313" key="6">
    <source>
        <dbReference type="Proteomes" id="UP000562124"/>
    </source>
</evidence>
<dbReference type="Gene3D" id="3.90.1510.10">
    <property type="entry name" value="Glycerate kinase, domain 2"/>
    <property type="match status" value="1"/>
</dbReference>
<evidence type="ECO:0000256" key="3">
    <source>
        <dbReference type="ARBA" id="ARBA00022777"/>
    </source>
</evidence>
<dbReference type="AlphaFoldDB" id="A0A7Y0M1F1"/>
<dbReference type="NCBIfam" id="TIGR00045">
    <property type="entry name" value="glycerate kinase"/>
    <property type="match status" value="1"/>
</dbReference>
<gene>
    <name evidence="5" type="ORF">HIR71_13930</name>
</gene>
<protein>
    <submittedName>
        <fullName evidence="5">Glycerate kinase</fullName>
    </submittedName>
</protein>
<reference evidence="5 6" key="1">
    <citation type="submission" date="2020-04" db="EMBL/GenBank/DDBJ databases">
        <title>Sequencing and Assembly of C. fimi.</title>
        <authorList>
            <person name="Ramsey A.R."/>
        </authorList>
    </citation>
    <scope>NUCLEOTIDE SEQUENCE [LARGE SCALE GENOMIC DNA]</scope>
    <source>
        <strain evidence="5 6">SB</strain>
    </source>
</reference>
<dbReference type="Pfam" id="PF02595">
    <property type="entry name" value="Gly_kinase"/>
    <property type="match status" value="1"/>
</dbReference>
<organism evidence="5 6">
    <name type="scientific">Cellulomonas fimi</name>
    <dbReference type="NCBI Taxonomy" id="1708"/>
    <lineage>
        <taxon>Bacteria</taxon>
        <taxon>Bacillati</taxon>
        <taxon>Actinomycetota</taxon>
        <taxon>Actinomycetes</taxon>
        <taxon>Micrococcales</taxon>
        <taxon>Cellulomonadaceae</taxon>
        <taxon>Cellulomonas</taxon>
    </lineage>
</organism>
<evidence type="ECO:0000256" key="2">
    <source>
        <dbReference type="ARBA" id="ARBA00022679"/>
    </source>
</evidence>
<evidence type="ECO:0000256" key="1">
    <source>
        <dbReference type="ARBA" id="ARBA00006284"/>
    </source>
</evidence>
<dbReference type="EMBL" id="JABCJJ010000030">
    <property type="protein sequence ID" value="NMR21298.1"/>
    <property type="molecule type" value="Genomic_DNA"/>
</dbReference>
<dbReference type="SUPFAM" id="SSF110738">
    <property type="entry name" value="Glycerate kinase I"/>
    <property type="match status" value="1"/>
</dbReference>
<dbReference type="PANTHER" id="PTHR21599">
    <property type="entry name" value="GLYCERATE KINASE"/>
    <property type="match status" value="1"/>
</dbReference>
<dbReference type="InterPro" id="IPR018197">
    <property type="entry name" value="Glycerate_kinase_RE-like"/>
</dbReference>
<dbReference type="GO" id="GO:0008887">
    <property type="term" value="F:glycerate kinase activity"/>
    <property type="evidence" value="ECO:0007669"/>
    <property type="project" value="UniProtKB-UniRule"/>
</dbReference>
<keyword evidence="3 4" id="KW-0418">Kinase</keyword>
<comment type="caution">
    <text evidence="5">The sequence shown here is derived from an EMBL/GenBank/DDBJ whole genome shotgun (WGS) entry which is preliminary data.</text>
</comment>
<keyword evidence="2 4" id="KW-0808">Transferase</keyword>
<comment type="similarity">
    <text evidence="1 4">Belongs to the glycerate kinase type-1 family.</text>
</comment>
<accession>A0A7Y0M1F1</accession>
<evidence type="ECO:0000256" key="4">
    <source>
        <dbReference type="PIRNR" id="PIRNR006078"/>
    </source>
</evidence>
<sequence length="396" mass="39026">MRVVMAPTGFGGTLTALEAASAMRDGWLRAAPADHVRTCPLSDGGPGFLDTLRAARGGELLSVTVASPLGEPTPGAVLVVDEPGGGRTAYVESAQAVGLGLVPPERRDATVTTSSGVGELVRAALESGASRVVVGLAGSATNDAGAGMLATLGVGTGAAGPLRGGGGGLGAVTVADLRGLAALRDELARVELVVATDVDVPLLGLHGASAAFAAERGASREQAQELERALGHFSHTAVATLGRGAVRPDLLASARTASPAARLTGLPGAGAAGGLGFGLVLLGARVASASGLVADAVGLDDQVRHADVVVTGEGRFDWQSLHGAVVAVVAERALAAGVPAVVLAGQVEVGRREWAAAGVAAAYAVADTPAQVRAALADPAGTLAARAERVARTWSH</sequence>
<dbReference type="InterPro" id="IPR036129">
    <property type="entry name" value="Glycerate_kinase_sf"/>
</dbReference>
<dbReference type="InterPro" id="IPR018193">
    <property type="entry name" value="Glyc_kinase_flavodox-like_fold"/>
</dbReference>